<protein>
    <recommendedName>
        <fullName evidence="4">Restriction endonuclease</fullName>
    </recommendedName>
</protein>
<evidence type="ECO:0000313" key="2">
    <source>
        <dbReference type="EMBL" id="MDR6967630.1"/>
    </source>
</evidence>
<feature type="region of interest" description="Disordered" evidence="1">
    <location>
        <begin position="1"/>
        <end position="33"/>
    </location>
</feature>
<dbReference type="Proteomes" id="UP001255185">
    <property type="component" value="Unassembled WGS sequence"/>
</dbReference>
<reference evidence="2 3" key="1">
    <citation type="submission" date="2023-07" db="EMBL/GenBank/DDBJ databases">
        <title>Sorghum-associated microbial communities from plants grown in Nebraska, USA.</title>
        <authorList>
            <person name="Schachtman D."/>
        </authorList>
    </citation>
    <scope>NUCLEOTIDE SEQUENCE [LARGE SCALE GENOMIC DNA]</scope>
    <source>
        <strain evidence="2 3">3773</strain>
    </source>
</reference>
<keyword evidence="3" id="KW-1185">Reference proteome</keyword>
<proteinExistence type="predicted"/>
<evidence type="ECO:0000313" key="3">
    <source>
        <dbReference type="Proteomes" id="UP001255185"/>
    </source>
</evidence>
<gene>
    <name evidence="2" type="ORF">J2X31_001642</name>
</gene>
<evidence type="ECO:0000256" key="1">
    <source>
        <dbReference type="SAM" id="MobiDB-lite"/>
    </source>
</evidence>
<comment type="caution">
    <text evidence="2">The sequence shown here is derived from an EMBL/GenBank/DDBJ whole genome shotgun (WGS) entry which is preliminary data.</text>
</comment>
<accession>A0ABU1TNU5</accession>
<dbReference type="EMBL" id="JAVDVI010000006">
    <property type="protein sequence ID" value="MDR6967630.1"/>
    <property type="molecule type" value="Genomic_DNA"/>
</dbReference>
<sequence length="331" mass="38500">MTTFKGAMRSYGAAVRRMERDQQRRARESAKRFKEQQKLQDIADIAQAVRDYNSYVETLKSVHKNCTEKISWDEIKNNPVPIEPSKKSAKEDFALQRLNTFKPSFFDKIFGSTKRKILNLEYLLKVAKSEDEKNYELALIQYRKDLEDWEELQEIVQGIDNKKPELYLRALQFFNPFDDIGELGSQIDFNISNEQIDIELYINSQEVIPNYELSQTSTGKMSKKNMAKSKFNELYQDYICSSIIRVAREVFAYLPVDKIRINAVSELLNPKTGHLENAPIVSVIISSTTLNKLNLNSIDPSDSMQNFVHRMNFKKITGFEEVKKVELDDYN</sequence>
<feature type="compositionally biased region" description="Basic and acidic residues" evidence="1">
    <location>
        <begin position="16"/>
        <end position="33"/>
    </location>
</feature>
<organism evidence="2 3">
    <name type="scientific">Flavobacterium arsenatis</name>
    <dbReference type="NCBI Taxonomy" id="1484332"/>
    <lineage>
        <taxon>Bacteria</taxon>
        <taxon>Pseudomonadati</taxon>
        <taxon>Bacteroidota</taxon>
        <taxon>Flavobacteriia</taxon>
        <taxon>Flavobacteriales</taxon>
        <taxon>Flavobacteriaceae</taxon>
        <taxon>Flavobacterium</taxon>
    </lineage>
</organism>
<evidence type="ECO:0008006" key="4">
    <source>
        <dbReference type="Google" id="ProtNLM"/>
    </source>
</evidence>
<dbReference type="RefSeq" id="WP_310025852.1">
    <property type="nucleotide sequence ID" value="NZ_JAVDVI010000006.1"/>
</dbReference>
<name>A0ABU1TNU5_9FLAO</name>